<evidence type="ECO:0000313" key="3">
    <source>
        <dbReference type="Proteomes" id="UP000324222"/>
    </source>
</evidence>
<dbReference type="AlphaFoldDB" id="A0A5B7IXG0"/>
<dbReference type="Proteomes" id="UP000324222">
    <property type="component" value="Unassembled WGS sequence"/>
</dbReference>
<reference evidence="2 3" key="1">
    <citation type="submission" date="2019-05" db="EMBL/GenBank/DDBJ databases">
        <title>Another draft genome of Portunus trituberculatus and its Hox gene families provides insights of decapod evolution.</title>
        <authorList>
            <person name="Jeong J.-H."/>
            <person name="Song I."/>
            <person name="Kim S."/>
            <person name="Choi T."/>
            <person name="Kim D."/>
            <person name="Ryu S."/>
            <person name="Kim W."/>
        </authorList>
    </citation>
    <scope>NUCLEOTIDE SEQUENCE [LARGE SCALE GENOMIC DNA]</scope>
    <source>
        <tissue evidence="2">Muscle</tissue>
    </source>
</reference>
<comment type="caution">
    <text evidence="2">The sequence shown here is derived from an EMBL/GenBank/DDBJ whole genome shotgun (WGS) entry which is preliminary data.</text>
</comment>
<accession>A0A5B7IXG0</accession>
<protein>
    <submittedName>
        <fullName evidence="2">Uncharacterized protein</fullName>
    </submittedName>
</protein>
<gene>
    <name evidence="2" type="ORF">E2C01_081741</name>
</gene>
<feature type="compositionally biased region" description="Basic and acidic residues" evidence="1">
    <location>
        <begin position="117"/>
        <end position="130"/>
    </location>
</feature>
<evidence type="ECO:0000256" key="1">
    <source>
        <dbReference type="SAM" id="MobiDB-lite"/>
    </source>
</evidence>
<proteinExistence type="predicted"/>
<feature type="region of interest" description="Disordered" evidence="1">
    <location>
        <begin position="1"/>
        <end position="50"/>
    </location>
</feature>
<organism evidence="2 3">
    <name type="scientific">Portunus trituberculatus</name>
    <name type="common">Swimming crab</name>
    <name type="synonym">Neptunus trituberculatus</name>
    <dbReference type="NCBI Taxonomy" id="210409"/>
    <lineage>
        <taxon>Eukaryota</taxon>
        <taxon>Metazoa</taxon>
        <taxon>Ecdysozoa</taxon>
        <taxon>Arthropoda</taxon>
        <taxon>Crustacea</taxon>
        <taxon>Multicrustacea</taxon>
        <taxon>Malacostraca</taxon>
        <taxon>Eumalacostraca</taxon>
        <taxon>Eucarida</taxon>
        <taxon>Decapoda</taxon>
        <taxon>Pleocyemata</taxon>
        <taxon>Brachyura</taxon>
        <taxon>Eubrachyura</taxon>
        <taxon>Portunoidea</taxon>
        <taxon>Portunidae</taxon>
        <taxon>Portuninae</taxon>
        <taxon>Portunus</taxon>
    </lineage>
</organism>
<feature type="region of interest" description="Disordered" evidence="1">
    <location>
        <begin position="111"/>
        <end position="132"/>
    </location>
</feature>
<name>A0A5B7IXG0_PORTR</name>
<dbReference type="EMBL" id="VSRR010072900">
    <property type="protein sequence ID" value="MPC86903.1"/>
    <property type="molecule type" value="Genomic_DNA"/>
</dbReference>
<keyword evidence="3" id="KW-1185">Reference proteome</keyword>
<feature type="compositionally biased region" description="Polar residues" evidence="1">
    <location>
        <begin position="28"/>
        <end position="39"/>
    </location>
</feature>
<evidence type="ECO:0000313" key="2">
    <source>
        <dbReference type="EMBL" id="MPC86903.1"/>
    </source>
</evidence>
<sequence length="139" mass="15942">MPFHAAPQASQPPWLHYRSRLRGPAVLQSPTPRHTQGSRAPTALWPRRREGSRLEECEECYNLGTEARTSTTQTRRHLRTERWKTHKSSEEYDVEGGKCTRRLCSGGVEVQDEVEKEEGGGREEGRRWRCGDGQVVINE</sequence>